<feature type="region of interest" description="Disordered" evidence="6">
    <location>
        <begin position="1"/>
        <end position="32"/>
    </location>
</feature>
<sequence length="432" mass="48261">MDTHANVEYAAEPAKKPPPKDMSHHYSSVTKARQPSQVKELYKYFSMPAITVPPRIPRDRPGMVTEAFLYSNVLAQAEPRGVPVAAVEIDGDGMIPYGPGGLDDVLANWDESKGRRPHLMYTVTMGHNPTGAVLPLERRKEIYAICSKYDVIIVEDDPYFYLQRWPPAAEWGGVTAAPAVVERFLRIDETSTQQPSGFVQVVVAEAVMGPQPEAALSAFLSRRPARDRAAFAGWRMDGWVRWLEGLRGEYERRMNAMCGVLEEGAHQLKQSALRAGADAGWGVVTKTRLYDFWWPRGGMFVWVRMCFETHPLWRASRPDRGDVVDSEALSRALLISLTRRPYLVIGCPGAIFGATERVRRARGWAYFRLCFAAEPVAAVGPCPRRFVDGVQHFWRIRKVSELDDILDEASAADADTDADVEGLTNLASCMEC</sequence>
<name>A0ABY0HCT3_9PEZI</name>
<comment type="caution">
    <text evidence="7">The sequence shown here is derived from an EMBL/GenBank/DDBJ whole genome shotgun (WGS) entry which is preliminary data.</text>
</comment>
<evidence type="ECO:0000256" key="2">
    <source>
        <dbReference type="ARBA" id="ARBA00007441"/>
    </source>
</evidence>
<dbReference type="PANTHER" id="PTHR42790:SF1">
    <property type="entry name" value="AROMATIC AMINO ACID AMINOTRANSFERASE, HYPOTHETICAL (EUROFUNG)"/>
    <property type="match status" value="1"/>
</dbReference>
<evidence type="ECO:0000256" key="3">
    <source>
        <dbReference type="ARBA" id="ARBA00022576"/>
    </source>
</evidence>
<comment type="similarity">
    <text evidence="2">Belongs to the class-I pyridoxal-phosphate-dependent aminotransferase family.</text>
</comment>
<gene>
    <name evidence="7" type="ORF">DL762_004303</name>
</gene>
<evidence type="ECO:0008006" key="9">
    <source>
        <dbReference type="Google" id="ProtNLM"/>
    </source>
</evidence>
<comment type="cofactor">
    <cofactor evidence="1">
        <name>pyridoxal 5'-phosphate</name>
        <dbReference type="ChEBI" id="CHEBI:597326"/>
    </cofactor>
</comment>
<evidence type="ECO:0000313" key="8">
    <source>
        <dbReference type="Proteomes" id="UP000294003"/>
    </source>
</evidence>
<keyword evidence="3" id="KW-0032">Aminotransferase</keyword>
<dbReference type="InterPro" id="IPR015424">
    <property type="entry name" value="PyrdxlP-dep_Trfase"/>
</dbReference>
<evidence type="ECO:0000256" key="5">
    <source>
        <dbReference type="ARBA" id="ARBA00022898"/>
    </source>
</evidence>
<organism evidence="7 8">
    <name type="scientific">Monosporascus cannonballus</name>
    <dbReference type="NCBI Taxonomy" id="155416"/>
    <lineage>
        <taxon>Eukaryota</taxon>
        <taxon>Fungi</taxon>
        <taxon>Dikarya</taxon>
        <taxon>Ascomycota</taxon>
        <taxon>Pezizomycotina</taxon>
        <taxon>Sordariomycetes</taxon>
        <taxon>Xylariomycetidae</taxon>
        <taxon>Xylariales</taxon>
        <taxon>Xylariales incertae sedis</taxon>
        <taxon>Monosporascus</taxon>
    </lineage>
</organism>
<keyword evidence="8" id="KW-1185">Reference proteome</keyword>
<proteinExistence type="inferred from homology"/>
<dbReference type="SUPFAM" id="SSF53383">
    <property type="entry name" value="PLP-dependent transferases"/>
    <property type="match status" value="1"/>
</dbReference>
<evidence type="ECO:0000313" key="7">
    <source>
        <dbReference type="EMBL" id="RYO87373.1"/>
    </source>
</evidence>
<evidence type="ECO:0000256" key="1">
    <source>
        <dbReference type="ARBA" id="ARBA00001933"/>
    </source>
</evidence>
<accession>A0ABY0HCT3</accession>
<reference evidence="7 8" key="1">
    <citation type="submission" date="2018-06" db="EMBL/GenBank/DDBJ databases">
        <title>Complete Genomes of Monosporascus.</title>
        <authorList>
            <person name="Robinson A.J."/>
            <person name="Natvig D.O."/>
        </authorList>
    </citation>
    <scope>NUCLEOTIDE SEQUENCE [LARGE SCALE GENOMIC DNA]</scope>
    <source>
        <strain evidence="7 8">CBS 609.92</strain>
    </source>
</reference>
<dbReference type="InterPro" id="IPR015421">
    <property type="entry name" value="PyrdxlP-dep_Trfase_major"/>
</dbReference>
<dbReference type="InterPro" id="IPR050859">
    <property type="entry name" value="Class-I_PLP-dep_aminotransf"/>
</dbReference>
<dbReference type="Proteomes" id="UP000294003">
    <property type="component" value="Unassembled WGS sequence"/>
</dbReference>
<dbReference type="EMBL" id="QJNS01000101">
    <property type="protein sequence ID" value="RYO87373.1"/>
    <property type="molecule type" value="Genomic_DNA"/>
</dbReference>
<protein>
    <recommendedName>
        <fullName evidence="9">Aminotransferase class I/classII domain-containing protein</fullName>
    </recommendedName>
</protein>
<feature type="compositionally biased region" description="Basic and acidic residues" evidence="6">
    <location>
        <begin position="13"/>
        <end position="24"/>
    </location>
</feature>
<evidence type="ECO:0000256" key="4">
    <source>
        <dbReference type="ARBA" id="ARBA00022679"/>
    </source>
</evidence>
<evidence type="ECO:0000256" key="6">
    <source>
        <dbReference type="SAM" id="MobiDB-lite"/>
    </source>
</evidence>
<keyword evidence="5" id="KW-0663">Pyridoxal phosphate</keyword>
<keyword evidence="4" id="KW-0808">Transferase</keyword>
<dbReference type="PANTHER" id="PTHR42790">
    <property type="entry name" value="AMINOTRANSFERASE"/>
    <property type="match status" value="1"/>
</dbReference>
<dbReference type="Gene3D" id="3.40.640.10">
    <property type="entry name" value="Type I PLP-dependent aspartate aminotransferase-like (Major domain)"/>
    <property type="match status" value="3"/>
</dbReference>